<dbReference type="EC" id="2.7.7.65" evidence="2"/>
<proteinExistence type="predicted"/>
<dbReference type="InterPro" id="IPR043128">
    <property type="entry name" value="Rev_trsase/Diguanyl_cyclase"/>
</dbReference>
<dbReference type="EMBL" id="CP033065">
    <property type="protein sequence ID" value="AYM86869.1"/>
    <property type="molecule type" value="Genomic_DNA"/>
</dbReference>
<evidence type="ECO:0000256" key="1">
    <source>
        <dbReference type="ARBA" id="ARBA00001946"/>
    </source>
</evidence>
<name>A0AAD0TYN3_9GAMM</name>
<dbReference type="GO" id="GO:0043709">
    <property type="term" value="P:cell adhesion involved in single-species biofilm formation"/>
    <property type="evidence" value="ECO:0007669"/>
    <property type="project" value="TreeGrafter"/>
</dbReference>
<dbReference type="GO" id="GO:1902201">
    <property type="term" value="P:negative regulation of bacterial-type flagellum-dependent cell motility"/>
    <property type="evidence" value="ECO:0007669"/>
    <property type="project" value="TreeGrafter"/>
</dbReference>
<feature type="transmembrane region" description="Helical" evidence="4">
    <location>
        <begin position="96"/>
        <end position="112"/>
    </location>
</feature>
<sequence>MLHLPTVISLSFILNLIIGLYFISIYQYKKQTSFLYFGLACTTFTFAILCASLRVIIAWPFITHYFASLFIIACPLFLIMGLKALSPLNKSICKQVSYLLIVAAVFLLVVYNTAVEKILVSLTVAGLFLYASYIVLSTRFIAKLQQRMLLLCLLLHALVMLIQGVLLLLPFFTALNFDFASVLQFTLAVHLILATSAALLLPFLVFANTEHTLNSLANRDPLTQLLNKRGLNAVANTLFNKNNAEHPLSIIMVDIDFFKRVNDEYGHDAGDEAIKWVSQHIAALFSNSAVTARVGGEEFAILLSHCTLNEAQCAANTLRKNIKNKPFSYYGNTIYLRISAGVACSDTQTSSFKSLLSAADKRLYIAKTTGRDKVIYESAQNPFINNKPVCT</sequence>
<gene>
    <name evidence="6" type="ORF">D9T18_09190</name>
</gene>
<keyword evidence="4" id="KW-0812">Transmembrane</keyword>
<dbReference type="SMART" id="SM00267">
    <property type="entry name" value="GGDEF"/>
    <property type="match status" value="1"/>
</dbReference>
<feature type="transmembrane region" description="Helical" evidence="4">
    <location>
        <begin position="6"/>
        <end position="23"/>
    </location>
</feature>
<reference evidence="6 7" key="1">
    <citation type="submission" date="2018-10" db="EMBL/GenBank/DDBJ databases">
        <title>Complete Genome Sequence and Transcriptomic Profiles of a Marine Bacterium, Pseudoalteromonas agarivorans Hao 2018.</title>
        <authorList>
            <person name="Hao L."/>
        </authorList>
    </citation>
    <scope>NUCLEOTIDE SEQUENCE [LARGE SCALE GENOMIC DNA]</scope>
    <source>
        <strain evidence="6 7">Hao 2018</strain>
    </source>
</reference>
<evidence type="ECO:0000313" key="7">
    <source>
        <dbReference type="Proteomes" id="UP000279995"/>
    </source>
</evidence>
<dbReference type="InterPro" id="IPR000160">
    <property type="entry name" value="GGDEF_dom"/>
</dbReference>
<organism evidence="6 7">
    <name type="scientific">Pseudoalteromonas agarivorans</name>
    <dbReference type="NCBI Taxonomy" id="176102"/>
    <lineage>
        <taxon>Bacteria</taxon>
        <taxon>Pseudomonadati</taxon>
        <taxon>Pseudomonadota</taxon>
        <taxon>Gammaproteobacteria</taxon>
        <taxon>Alteromonadales</taxon>
        <taxon>Pseudoalteromonadaceae</taxon>
        <taxon>Pseudoalteromonas</taxon>
    </lineage>
</organism>
<dbReference type="GO" id="GO:0052621">
    <property type="term" value="F:diguanylate cyclase activity"/>
    <property type="evidence" value="ECO:0007669"/>
    <property type="project" value="UniProtKB-EC"/>
</dbReference>
<protein>
    <recommendedName>
        <fullName evidence="2">diguanylate cyclase</fullName>
        <ecNumber evidence="2">2.7.7.65</ecNumber>
    </recommendedName>
</protein>
<evidence type="ECO:0000256" key="4">
    <source>
        <dbReference type="SAM" id="Phobius"/>
    </source>
</evidence>
<dbReference type="AlphaFoldDB" id="A0AAD0TYN3"/>
<feature type="transmembrane region" description="Helical" evidence="4">
    <location>
        <begin position="118"/>
        <end position="136"/>
    </location>
</feature>
<dbReference type="FunFam" id="3.30.70.270:FF:000001">
    <property type="entry name" value="Diguanylate cyclase domain protein"/>
    <property type="match status" value="1"/>
</dbReference>
<dbReference type="PROSITE" id="PS50887">
    <property type="entry name" value="GGDEF"/>
    <property type="match status" value="1"/>
</dbReference>
<feature type="transmembrane region" description="Helical" evidence="4">
    <location>
        <begin position="35"/>
        <end position="59"/>
    </location>
</feature>
<evidence type="ECO:0000313" key="6">
    <source>
        <dbReference type="EMBL" id="AYM86869.1"/>
    </source>
</evidence>
<comment type="catalytic activity">
    <reaction evidence="3">
        <text>2 GTP = 3',3'-c-di-GMP + 2 diphosphate</text>
        <dbReference type="Rhea" id="RHEA:24898"/>
        <dbReference type="ChEBI" id="CHEBI:33019"/>
        <dbReference type="ChEBI" id="CHEBI:37565"/>
        <dbReference type="ChEBI" id="CHEBI:58805"/>
        <dbReference type="EC" id="2.7.7.65"/>
    </reaction>
</comment>
<accession>A0AAD0TYN3</accession>
<keyword evidence="4" id="KW-0472">Membrane</keyword>
<dbReference type="InterPro" id="IPR050469">
    <property type="entry name" value="Diguanylate_Cyclase"/>
</dbReference>
<evidence type="ECO:0000256" key="3">
    <source>
        <dbReference type="ARBA" id="ARBA00034247"/>
    </source>
</evidence>
<keyword evidence="4" id="KW-1133">Transmembrane helix</keyword>
<dbReference type="RefSeq" id="WP_121637602.1">
    <property type="nucleotide sequence ID" value="NZ_CP033065.1"/>
</dbReference>
<dbReference type="GO" id="GO:0005886">
    <property type="term" value="C:plasma membrane"/>
    <property type="evidence" value="ECO:0007669"/>
    <property type="project" value="TreeGrafter"/>
</dbReference>
<dbReference type="Proteomes" id="UP000279995">
    <property type="component" value="Chromosome I"/>
</dbReference>
<dbReference type="Gene3D" id="3.30.70.270">
    <property type="match status" value="1"/>
</dbReference>
<comment type="cofactor">
    <cofactor evidence="1">
        <name>Mg(2+)</name>
        <dbReference type="ChEBI" id="CHEBI:18420"/>
    </cofactor>
</comment>
<evidence type="ECO:0000259" key="5">
    <source>
        <dbReference type="PROSITE" id="PS50887"/>
    </source>
</evidence>
<dbReference type="NCBIfam" id="TIGR00254">
    <property type="entry name" value="GGDEF"/>
    <property type="match status" value="1"/>
</dbReference>
<dbReference type="Pfam" id="PF00990">
    <property type="entry name" value="GGDEF"/>
    <property type="match status" value="1"/>
</dbReference>
<evidence type="ECO:0000256" key="2">
    <source>
        <dbReference type="ARBA" id="ARBA00012528"/>
    </source>
</evidence>
<dbReference type="InterPro" id="IPR029787">
    <property type="entry name" value="Nucleotide_cyclase"/>
</dbReference>
<dbReference type="SUPFAM" id="SSF55073">
    <property type="entry name" value="Nucleotide cyclase"/>
    <property type="match status" value="1"/>
</dbReference>
<dbReference type="PANTHER" id="PTHR45138">
    <property type="entry name" value="REGULATORY COMPONENTS OF SENSORY TRANSDUCTION SYSTEM"/>
    <property type="match status" value="1"/>
</dbReference>
<dbReference type="PANTHER" id="PTHR45138:SF9">
    <property type="entry name" value="DIGUANYLATE CYCLASE DGCM-RELATED"/>
    <property type="match status" value="1"/>
</dbReference>
<feature type="domain" description="GGDEF" evidence="5">
    <location>
        <begin position="246"/>
        <end position="379"/>
    </location>
</feature>
<feature type="transmembrane region" description="Helical" evidence="4">
    <location>
        <begin position="185"/>
        <end position="206"/>
    </location>
</feature>
<feature type="transmembrane region" description="Helical" evidence="4">
    <location>
        <begin position="148"/>
        <end position="173"/>
    </location>
</feature>
<feature type="transmembrane region" description="Helical" evidence="4">
    <location>
        <begin position="65"/>
        <end position="84"/>
    </location>
</feature>
<dbReference type="CDD" id="cd01949">
    <property type="entry name" value="GGDEF"/>
    <property type="match status" value="1"/>
</dbReference>